<dbReference type="InterPro" id="IPR002110">
    <property type="entry name" value="Ankyrin_rpt"/>
</dbReference>
<evidence type="ECO:0000313" key="5">
    <source>
        <dbReference type="EMBL" id="CUC09581.1"/>
    </source>
</evidence>
<keyword evidence="1" id="KW-0677">Repeat</keyword>
<dbReference type="PANTHER" id="PTHR24166">
    <property type="entry name" value="ROLLING PEBBLES, ISOFORM B"/>
    <property type="match status" value="1"/>
</dbReference>
<feature type="region of interest" description="Disordered" evidence="4">
    <location>
        <begin position="1142"/>
        <end position="1163"/>
    </location>
</feature>
<dbReference type="Pfam" id="PF12796">
    <property type="entry name" value="Ank_2"/>
    <property type="match status" value="2"/>
</dbReference>
<dbReference type="PROSITE" id="PS50088">
    <property type="entry name" value="ANK_REPEAT"/>
    <property type="match status" value="2"/>
</dbReference>
<organism evidence="5">
    <name type="scientific">Chromera velia CCMP2878</name>
    <dbReference type="NCBI Taxonomy" id="1169474"/>
    <lineage>
        <taxon>Eukaryota</taxon>
        <taxon>Sar</taxon>
        <taxon>Alveolata</taxon>
        <taxon>Colpodellida</taxon>
        <taxon>Chromeraceae</taxon>
        <taxon>Chromera</taxon>
    </lineage>
</organism>
<evidence type="ECO:0000256" key="2">
    <source>
        <dbReference type="ARBA" id="ARBA00023043"/>
    </source>
</evidence>
<evidence type="ECO:0000256" key="4">
    <source>
        <dbReference type="SAM" id="MobiDB-lite"/>
    </source>
</evidence>
<dbReference type="VEuPathDB" id="CryptoDB:Cvel_21526"/>
<keyword evidence="2 3" id="KW-0040">ANK repeat</keyword>
<evidence type="ECO:0000256" key="1">
    <source>
        <dbReference type="ARBA" id="ARBA00022737"/>
    </source>
</evidence>
<dbReference type="Gene3D" id="1.25.40.20">
    <property type="entry name" value="Ankyrin repeat-containing domain"/>
    <property type="match status" value="1"/>
</dbReference>
<dbReference type="SMART" id="SM00248">
    <property type="entry name" value="ANK"/>
    <property type="match status" value="7"/>
</dbReference>
<name>A0A0K6S7L6_9ALVE</name>
<dbReference type="EMBL" id="CDMZ01001134">
    <property type="protein sequence ID" value="CUC09581.1"/>
    <property type="molecule type" value="Genomic_DNA"/>
</dbReference>
<dbReference type="InterPro" id="IPR050889">
    <property type="entry name" value="Dendritic_Spine_Reg/Scaffold"/>
</dbReference>
<feature type="region of interest" description="Disordered" evidence="4">
    <location>
        <begin position="1"/>
        <end position="20"/>
    </location>
</feature>
<dbReference type="SUPFAM" id="SSF48403">
    <property type="entry name" value="Ankyrin repeat"/>
    <property type="match status" value="1"/>
</dbReference>
<proteinExistence type="predicted"/>
<dbReference type="PhylomeDB" id="A0A0K6S7L6"/>
<reference evidence="5" key="1">
    <citation type="submission" date="2014-11" db="EMBL/GenBank/DDBJ databases">
        <title>Molecular phylogeny of cliff fern family Woodsiaceae with morphological implications.</title>
        <authorList>
            <person name="Shao Y.-Z."/>
            <person name="Wei R."/>
            <person name="Zhang X.-C."/>
        </authorList>
    </citation>
    <scope>NUCLEOTIDE SEQUENCE</scope>
</reference>
<feature type="region of interest" description="Disordered" evidence="4">
    <location>
        <begin position="1248"/>
        <end position="1273"/>
    </location>
</feature>
<dbReference type="InterPro" id="IPR036770">
    <property type="entry name" value="Ankyrin_rpt-contain_sf"/>
</dbReference>
<feature type="repeat" description="ANK" evidence="3">
    <location>
        <begin position="331"/>
        <end position="363"/>
    </location>
</feature>
<evidence type="ECO:0000256" key="3">
    <source>
        <dbReference type="PROSITE-ProRule" id="PRU00023"/>
    </source>
</evidence>
<sequence>MASTRCSSSCSGGVKSTENKGSVYQEGCACPNRDSNFYNDYTRAKKHQREKAVLVGDLHEAKQKINDLVRAAAKCESCKEPLKYTFEDKDAEKQRKETSLQDSSVEKAFASLSGTGNAEVIKILSTHLSTFQIYSAFVQAAERGHLEAVQCFLKQLPLREMRAETRQVHSEKPPKFTPLMAAAKRGHRHVVREMIKKWKSEARRGEVEMMEVIQELDQANEKGWRAIFFAAHNGMCDVLVDLMDEGAEKDAMTSNGKTLLMHACEGGAIDVVDLLAGDYPFEDPSKGLSKKGETSLILSAQNGRVNIMDILIYRTSKDRKKAFLDAQTTDKQTSALMVSVEKKHTVAVEYLLSEGADPNLQDSTGTSALMMAAERGDRESIETLLRYGADVSLLDREKRTAATRAEQAGFHEAKEMIETKRKEGLSPDSKRKDTLNHMEQEWRVISDLWGVTPSSASSSSSSKVDDDSSIIELWPVQVARMTKVVSVLNCLQMLQRIFESFKKKKEAAMAEAAGVDNRVSKELLLDIKRGKLPRRQDMKRLMTKEDRELMKTMKRMGKEMPTRGNFSVVCLSYPWLAKTHPDPDMFHMELLLRKIEASWWGRKGQSSGDPHRPVLVFWDFISLHEHPHGGTRSQMEDACFQKALSSLDKIYSSNHTRVIRAEGVPEDSSNPTPMGRRGWPTVEAAYCAFKPPHLVDYLPLSLDASWEEEDQSKANTEQQALVPFPPELFERVLQRKVFTSGSDQKVVGRLYSEFVSRTVPGMHRIAYSIQNFDDRHAEMLSNFLHFARSQKEIGGSGEIRGGEEVPVSLSLSALDICRSSVGDEGAISLIIASSHIPKMRSLLLASLKNLTDETLQVLADKFESPESRWGLSVVNFDNCTHFGENNRMHKVVDEVVRLFVTARQSQKSGLTLSIRKVSLDQSHLEEIRAAKENAPVNLLCDSVPEFTLEAAFDRAVKGFLRNFWRSVSTKRAPLRVLVVTDVKFDDLLAIWALVRSLSVPHLKGGAPFPVKTKDEGGISSPEKEGVQFHVLVTGVSDQAGALRTVRHCINKARSSLPVTNPSTPQLVPFSAHFHASAHKVVVNDAARHEALTFNLRALGEKEEVPMEDLLPESMSGYFDLVCVMVQFFNHDARKDVEALREEEKTLQGRSPSEADTPPSLVPSSLDILVPREGGICCIGSGFNTRVEPETDGGEELMFRALARRLEMADRDCWQAVRKNQWPPRRVRRVLLLTNKGSYSSEAAQMVTSFKSTGKSQTDEKKKTGQKAYSGNISTHDPTLLHLLSTAPSRSWEAEEGDPQFWQEVIEGAKHERLTFATAQVAKALCGQVGPFDSQGSEIQRVRFQACQTADEEPLPGEAGLFRREGIPPSFRDRVLCNHLPDPKIAKLDREALASALLGICLGRGCLSCEGLKWVLGLAEVLVEGMKKMKREGGEEEAQKGKPYIERASVILKNAVESEERKAKKEPELEDIIEATDGLQIAVLLRGAWDEINKKGLCMVPLTPKQGGEIELSNVSGAVEMGGSGQKIKEAAELLCHPYWGPLSSLPADTGRSLLRRNPICVEE</sequence>
<gene>
    <name evidence="5" type="ORF">Cvel_21526.t1.CR1</name>
</gene>
<dbReference type="PANTHER" id="PTHR24166:SF48">
    <property type="entry name" value="PROTEIN VAPYRIN"/>
    <property type="match status" value="1"/>
</dbReference>
<accession>A0A0K6S7L6</accession>
<feature type="repeat" description="ANK" evidence="3">
    <location>
        <begin position="364"/>
        <end position="396"/>
    </location>
</feature>
<protein>
    <submittedName>
        <fullName evidence="5">Uncharacterized protein</fullName>
    </submittedName>
</protein>
<dbReference type="PROSITE" id="PS50297">
    <property type="entry name" value="ANK_REP_REGION"/>
    <property type="match status" value="1"/>
</dbReference>